<feature type="compositionally biased region" description="Low complexity" evidence="1">
    <location>
        <begin position="561"/>
        <end position="588"/>
    </location>
</feature>
<feature type="compositionally biased region" description="Polar residues" evidence="1">
    <location>
        <begin position="329"/>
        <end position="340"/>
    </location>
</feature>
<protein>
    <submittedName>
        <fullName evidence="2">Uncharacterized protein</fullName>
    </submittedName>
</protein>
<feature type="region of interest" description="Disordered" evidence="1">
    <location>
        <begin position="232"/>
        <end position="305"/>
    </location>
</feature>
<dbReference type="InParanoid" id="A0A067Q9Z2"/>
<evidence type="ECO:0000313" key="2">
    <source>
        <dbReference type="EMBL" id="KDQ63794.1"/>
    </source>
</evidence>
<feature type="compositionally biased region" description="Basic and acidic residues" evidence="1">
    <location>
        <begin position="363"/>
        <end position="376"/>
    </location>
</feature>
<sequence length="710" mass="76412">MPPNPSTTKAKTRNRVSLILQLGSSSKSPDSSPTSIAKKSSFPRFRNHGLTSVGTVRSAEMCMDASPDDVSFTSPEPSNTACSSSASIAGPHTPLLSVPSTAADYTAMNPGSVSSPRSPVLPVPPTTNDLDGEEKMRLLKKARKLSRVFGEVALPVDVAPFPAGLVAEQANPSTTIVDEILVADSSPRTDGLAKRKKLVRSPPSTPQRSPSTGNLSELQRLKSFIFARPTFSVATRSKSPKPPISPTPVRETPGTMPPPLPLPPTSAELPPVSTPDRQSVDTDEESHASVINLPVEGTSDRTNRERHAKLSERLGEVIPADLILRPSTPVTESAKLSNSTSRRRQSVDVSSLVGKVSSPFTRDSGEFSRDSKRDAAAPDVPILRRSRSLWTTRLKGNSDDGEKQLPGKEDRQAVLQDLRRGSSNLRSLPELSGKERAMVVKRVRKMTQVFGSEPPAALIHIRNISKATPDEITGMLPPIHETKRTSATSTLLSISPTDFTPATPGNSRERRRPHSIASSIVSLIPPPSPNLPGNAAGDITTTPSPPPSPLAFRSNANTELSAPPSRRPNSSHSSHYAGRSSSESEVLTSSAFRARRLRAAKLSRFFGVQAHDIDVSLLHPEPLKPKPLSIRPPPPSQFISSTNPPLPSVEQSGSQQDPPRSPMPSSKIEVDVKVVNSSRPGLFRWITNHGGRDTDMSDVMVRLRQMRADT</sequence>
<feature type="compositionally biased region" description="Pro residues" evidence="1">
    <location>
        <begin position="255"/>
        <end position="264"/>
    </location>
</feature>
<feature type="compositionally biased region" description="Low complexity" evidence="1">
    <location>
        <begin position="24"/>
        <end position="35"/>
    </location>
</feature>
<dbReference type="EMBL" id="KL197710">
    <property type="protein sequence ID" value="KDQ63794.1"/>
    <property type="molecule type" value="Genomic_DNA"/>
</dbReference>
<organism evidence="2 3">
    <name type="scientific">Jaapia argillacea MUCL 33604</name>
    <dbReference type="NCBI Taxonomy" id="933084"/>
    <lineage>
        <taxon>Eukaryota</taxon>
        <taxon>Fungi</taxon>
        <taxon>Dikarya</taxon>
        <taxon>Basidiomycota</taxon>
        <taxon>Agaricomycotina</taxon>
        <taxon>Agaricomycetes</taxon>
        <taxon>Agaricomycetidae</taxon>
        <taxon>Jaapiales</taxon>
        <taxon>Jaapiaceae</taxon>
        <taxon>Jaapia</taxon>
    </lineage>
</organism>
<reference evidence="3" key="1">
    <citation type="journal article" date="2014" name="Proc. Natl. Acad. Sci. U.S.A.">
        <title>Extensive sampling of basidiomycete genomes demonstrates inadequacy of the white-rot/brown-rot paradigm for wood decay fungi.</title>
        <authorList>
            <person name="Riley R."/>
            <person name="Salamov A.A."/>
            <person name="Brown D.W."/>
            <person name="Nagy L.G."/>
            <person name="Floudas D."/>
            <person name="Held B.W."/>
            <person name="Levasseur A."/>
            <person name="Lombard V."/>
            <person name="Morin E."/>
            <person name="Otillar R."/>
            <person name="Lindquist E.A."/>
            <person name="Sun H."/>
            <person name="LaButti K.M."/>
            <person name="Schmutz J."/>
            <person name="Jabbour D."/>
            <person name="Luo H."/>
            <person name="Baker S.E."/>
            <person name="Pisabarro A.G."/>
            <person name="Walton J.D."/>
            <person name="Blanchette R.A."/>
            <person name="Henrissat B."/>
            <person name="Martin F."/>
            <person name="Cullen D."/>
            <person name="Hibbett D.S."/>
            <person name="Grigoriev I.V."/>
        </authorList>
    </citation>
    <scope>NUCLEOTIDE SEQUENCE [LARGE SCALE GENOMIC DNA]</scope>
    <source>
        <strain evidence="3">MUCL 33604</strain>
    </source>
</reference>
<feature type="region of interest" description="Disordered" evidence="1">
    <location>
        <begin position="22"/>
        <end position="49"/>
    </location>
</feature>
<feature type="compositionally biased region" description="Polar residues" evidence="1">
    <location>
        <begin position="485"/>
        <end position="506"/>
    </location>
</feature>
<dbReference type="OrthoDB" id="3269550at2759"/>
<feature type="region of interest" description="Disordered" evidence="1">
    <location>
        <begin position="481"/>
        <end position="588"/>
    </location>
</feature>
<feature type="compositionally biased region" description="Polar residues" evidence="1">
    <location>
        <begin position="71"/>
        <end position="87"/>
    </location>
</feature>
<dbReference type="HOGENOM" id="CLU_475793_0_0_1"/>
<feature type="region of interest" description="Disordered" evidence="1">
    <location>
        <begin position="329"/>
        <end position="380"/>
    </location>
</feature>
<accession>A0A067Q9Z2</accession>
<evidence type="ECO:0000313" key="3">
    <source>
        <dbReference type="Proteomes" id="UP000027265"/>
    </source>
</evidence>
<dbReference type="AlphaFoldDB" id="A0A067Q9Z2"/>
<dbReference type="Proteomes" id="UP000027265">
    <property type="component" value="Unassembled WGS sequence"/>
</dbReference>
<feature type="compositionally biased region" description="Polar residues" evidence="1">
    <location>
        <begin position="637"/>
        <end position="658"/>
    </location>
</feature>
<keyword evidence="3" id="KW-1185">Reference proteome</keyword>
<feature type="region of interest" description="Disordered" evidence="1">
    <location>
        <begin position="185"/>
        <end position="217"/>
    </location>
</feature>
<evidence type="ECO:0000256" key="1">
    <source>
        <dbReference type="SAM" id="MobiDB-lite"/>
    </source>
</evidence>
<name>A0A067Q9Z2_9AGAM</name>
<feature type="region of interest" description="Disordered" evidence="1">
    <location>
        <begin position="624"/>
        <end position="669"/>
    </location>
</feature>
<feature type="region of interest" description="Disordered" evidence="1">
    <location>
        <begin position="65"/>
        <end position="132"/>
    </location>
</feature>
<gene>
    <name evidence="2" type="ORF">JAAARDRAFT_76020</name>
</gene>
<feature type="compositionally biased region" description="Low complexity" evidence="1">
    <location>
        <begin position="200"/>
        <end position="212"/>
    </location>
</feature>
<feature type="compositionally biased region" description="Low complexity" evidence="1">
    <location>
        <begin position="531"/>
        <end position="542"/>
    </location>
</feature>
<proteinExistence type="predicted"/>
<dbReference type="STRING" id="933084.A0A067Q9Z2"/>